<evidence type="ECO:0000313" key="2">
    <source>
        <dbReference type="Proteomes" id="UP000094056"/>
    </source>
</evidence>
<accession>A0A1E3X5J7</accession>
<dbReference type="EMBL" id="MAYW01000163">
    <property type="protein sequence ID" value="ODS30907.1"/>
    <property type="molecule type" value="Genomic_DNA"/>
</dbReference>
<protein>
    <submittedName>
        <fullName evidence="1">Uncharacterized protein</fullName>
    </submittedName>
</protein>
<dbReference type="AlphaFoldDB" id="A0A1E3X5J7"/>
<evidence type="ECO:0000313" key="1">
    <source>
        <dbReference type="EMBL" id="ODS30907.1"/>
    </source>
</evidence>
<sequence>MLDDVKAREYFLTSLDRLILNQKEKFMKPIFPQNLLKLCGCNRHVEKSIREDVRCVKGKDMS</sequence>
<organism evidence="1 2">
    <name type="scientific">Candidatus Scalindua rubra</name>
    <dbReference type="NCBI Taxonomy" id="1872076"/>
    <lineage>
        <taxon>Bacteria</taxon>
        <taxon>Pseudomonadati</taxon>
        <taxon>Planctomycetota</taxon>
        <taxon>Candidatus Brocadiia</taxon>
        <taxon>Candidatus Brocadiales</taxon>
        <taxon>Candidatus Scalinduaceae</taxon>
        <taxon>Candidatus Scalindua</taxon>
    </lineage>
</organism>
<reference evidence="1 2" key="1">
    <citation type="submission" date="2016-07" db="EMBL/GenBank/DDBJ databases">
        <title>Draft genome of Scalindua rubra, obtained from a brine-seawater interface in the Red Sea, sheds light on salt adaptation in anammox bacteria.</title>
        <authorList>
            <person name="Speth D.R."/>
            <person name="Lagkouvardos I."/>
            <person name="Wang Y."/>
            <person name="Qian P.-Y."/>
            <person name="Dutilh B.E."/>
            <person name="Jetten M.S."/>
        </authorList>
    </citation>
    <scope>NUCLEOTIDE SEQUENCE [LARGE SCALE GENOMIC DNA]</scope>
    <source>
        <strain evidence="1">BSI-1</strain>
    </source>
</reference>
<comment type="caution">
    <text evidence="1">The sequence shown here is derived from an EMBL/GenBank/DDBJ whole genome shotgun (WGS) entry which is preliminary data.</text>
</comment>
<dbReference type="Proteomes" id="UP000094056">
    <property type="component" value="Unassembled WGS sequence"/>
</dbReference>
<name>A0A1E3X5J7_9BACT</name>
<proteinExistence type="predicted"/>
<gene>
    <name evidence="1" type="ORF">SCARUB_03988</name>
</gene>